<proteinExistence type="predicted"/>
<comment type="caution">
    <text evidence="1">The sequence shown here is derived from an EMBL/GenBank/DDBJ whole genome shotgun (WGS) entry which is preliminary data.</text>
</comment>
<dbReference type="InterPro" id="IPR006764">
    <property type="entry name" value="SAM_dep_MeTrfase_SAV2177_type"/>
</dbReference>
<evidence type="ECO:0000313" key="2">
    <source>
        <dbReference type="Proteomes" id="UP000727056"/>
    </source>
</evidence>
<dbReference type="EMBL" id="JAAVJC010000005">
    <property type="protein sequence ID" value="NJQ13681.1"/>
    <property type="molecule type" value="Genomic_DNA"/>
</dbReference>
<accession>A0ABX1C367</accession>
<sequence>MTRQADRPEPGRRIDTSVPHSARIWNHWLGGTDNYPVDREAGDAYAAAFPAVRDVARASRGFLARGVRYLVREAGMNQFLDVGTGLPTVDNTHQVAQRHDPGARVVYVDHDPLVLMHAEALLSSTPEGATQYVEADLHDPHHILAAAGDLLDLDRPVALVLSDVLGHVPNDAEARAAVDHLLAGLAPGSHLLLSHAVVSEGASVAQQGYDDTGAVPYKLRTPEQVRTLFAGLDLVEPGVVPLTEWRPESAMPATFDGVGWGGIGRLR</sequence>
<gene>
    <name evidence="1" type="ORF">HCN52_01655</name>
</gene>
<dbReference type="Gene3D" id="3.40.50.150">
    <property type="entry name" value="Vaccinia Virus protein VP39"/>
    <property type="match status" value="1"/>
</dbReference>
<dbReference type="GO" id="GO:0032259">
    <property type="term" value="P:methylation"/>
    <property type="evidence" value="ECO:0007669"/>
    <property type="project" value="UniProtKB-KW"/>
</dbReference>
<keyword evidence="1" id="KW-0489">Methyltransferase</keyword>
<keyword evidence="1" id="KW-0808">Transferase</keyword>
<dbReference type="Proteomes" id="UP000727056">
    <property type="component" value="Unassembled WGS sequence"/>
</dbReference>
<protein>
    <submittedName>
        <fullName evidence="1">SAM-dependent methyltransferase</fullName>
    </submittedName>
</protein>
<dbReference type="SUPFAM" id="SSF53335">
    <property type="entry name" value="S-adenosyl-L-methionine-dependent methyltransferases"/>
    <property type="match status" value="1"/>
</dbReference>
<dbReference type="InterPro" id="IPR029063">
    <property type="entry name" value="SAM-dependent_MTases_sf"/>
</dbReference>
<evidence type="ECO:0000313" key="1">
    <source>
        <dbReference type="EMBL" id="NJQ13681.1"/>
    </source>
</evidence>
<dbReference type="Pfam" id="PF04672">
    <property type="entry name" value="Methyltransf_19"/>
    <property type="match status" value="1"/>
</dbReference>
<dbReference type="RefSeq" id="WP_168086517.1">
    <property type="nucleotide sequence ID" value="NZ_BHZH01000313.1"/>
</dbReference>
<dbReference type="GO" id="GO:0008168">
    <property type="term" value="F:methyltransferase activity"/>
    <property type="evidence" value="ECO:0007669"/>
    <property type="project" value="UniProtKB-KW"/>
</dbReference>
<reference evidence="1 2" key="1">
    <citation type="submission" date="2020-03" db="EMBL/GenBank/DDBJ databases">
        <title>Draft genome of Streptomyces sp. ventii, isolated from the Axial Seamount in the Pacific Ocean, and resequencing of the two type strains Streptomyces lonarensis strain NCL 716 and Streptomyces bohaiensis strain 11A07.</title>
        <authorList>
            <person name="Loughran R.M."/>
            <person name="Pfannmuller K.M."/>
            <person name="Wasson B.J."/>
            <person name="Deadmond M.C."/>
            <person name="Paddock B.E."/>
            <person name="Koyack M.J."/>
            <person name="Gallegos D.A."/>
            <person name="Mitchell E.A."/>
            <person name="Ushijima B."/>
            <person name="Saw J.H."/>
            <person name="Mcphail K.L."/>
            <person name="Videau P."/>
        </authorList>
    </citation>
    <scope>NUCLEOTIDE SEQUENCE [LARGE SCALE GENOMIC DNA]</scope>
    <source>
        <strain evidence="1 2">11A07</strain>
    </source>
</reference>
<dbReference type="PIRSF" id="PIRSF017393">
    <property type="entry name" value="MTase_SAV2177"/>
    <property type="match status" value="1"/>
</dbReference>
<organism evidence="1 2">
    <name type="scientific">Streptomyces bohaiensis</name>
    <dbReference type="NCBI Taxonomy" id="1431344"/>
    <lineage>
        <taxon>Bacteria</taxon>
        <taxon>Bacillati</taxon>
        <taxon>Actinomycetota</taxon>
        <taxon>Actinomycetes</taxon>
        <taxon>Kitasatosporales</taxon>
        <taxon>Streptomycetaceae</taxon>
        <taxon>Streptomyces</taxon>
    </lineage>
</organism>
<keyword evidence="2" id="KW-1185">Reference proteome</keyword>
<name>A0ABX1C367_9ACTN</name>